<dbReference type="InterPro" id="IPR037662">
    <property type="entry name" value="CFAP68/107"/>
</dbReference>
<organism evidence="9 10">
    <name type="scientific">Ictalurus punctatus</name>
    <name type="common">Channel catfish</name>
    <name type="synonym">Silurus punctatus</name>
    <dbReference type="NCBI Taxonomy" id="7998"/>
    <lineage>
        <taxon>Eukaryota</taxon>
        <taxon>Metazoa</taxon>
        <taxon>Chordata</taxon>
        <taxon>Craniata</taxon>
        <taxon>Vertebrata</taxon>
        <taxon>Euteleostomi</taxon>
        <taxon>Actinopterygii</taxon>
        <taxon>Neopterygii</taxon>
        <taxon>Teleostei</taxon>
        <taxon>Ostariophysi</taxon>
        <taxon>Siluriformes</taxon>
        <taxon>Ictaluridae</taxon>
        <taxon>Ictalurus</taxon>
    </lineage>
</organism>
<evidence type="ECO:0000256" key="1">
    <source>
        <dbReference type="ARBA" id="ARBA00004611"/>
    </source>
</evidence>
<dbReference type="Proteomes" id="UP000221080">
    <property type="component" value="Chromosome 21"/>
</dbReference>
<dbReference type="STRING" id="7998.ENSIPUP00000008816"/>
<dbReference type="RefSeq" id="XP_017306349.1">
    <property type="nucleotide sequence ID" value="XM_017450860.3"/>
</dbReference>
<dbReference type="AlphaFoldDB" id="A0A2D0PK33"/>
<dbReference type="CTD" id="93190"/>
<keyword evidence="6" id="KW-0966">Cell projection</keyword>
<evidence type="ECO:0000256" key="6">
    <source>
        <dbReference type="ARBA" id="ARBA00023273"/>
    </source>
</evidence>
<keyword evidence="5" id="KW-0206">Cytoskeleton</keyword>
<dbReference type="Pfam" id="PF22595">
    <property type="entry name" value="CFAP107"/>
    <property type="match status" value="1"/>
</dbReference>
<comment type="subcellular location">
    <subcellularLocation>
        <location evidence="1">Cytoplasm</location>
        <location evidence="1">Cytoskeleton</location>
        <location evidence="1">Flagellum axoneme</location>
    </subcellularLocation>
</comment>
<proteinExistence type="predicted"/>
<dbReference type="PANTHER" id="PTHR31180:SF2">
    <property type="entry name" value="CILIA- AND FLAGELLA-ASSOCIATED PROTEIN 107"/>
    <property type="match status" value="1"/>
</dbReference>
<reference evidence="9" key="1">
    <citation type="journal article" date="2016" name="Nat. Commun.">
        <title>The channel catfish genome sequence provides insights into the evolution of scale formation in teleosts.</title>
        <authorList>
            <person name="Liu Z."/>
            <person name="Liu S."/>
            <person name="Yao J."/>
            <person name="Bao L."/>
            <person name="Zhang J."/>
            <person name="Li Y."/>
            <person name="Jiang C."/>
            <person name="Sun L."/>
            <person name="Wang R."/>
            <person name="Zhang Y."/>
            <person name="Zhou T."/>
            <person name="Zeng Q."/>
            <person name="Fu Q."/>
            <person name="Gao S."/>
            <person name="Li N."/>
            <person name="Koren S."/>
            <person name="Jiang Y."/>
            <person name="Zimin A."/>
            <person name="Xu P."/>
            <person name="Phillippy A.M."/>
            <person name="Geng X."/>
            <person name="Song L."/>
            <person name="Sun F."/>
            <person name="Li C."/>
            <person name="Wang X."/>
            <person name="Chen A."/>
            <person name="Jin Y."/>
            <person name="Yuan Z."/>
            <person name="Yang Y."/>
            <person name="Tan S."/>
            <person name="Peatman E."/>
            <person name="Lu J."/>
            <person name="Qin Z."/>
            <person name="Dunham R."/>
            <person name="Li Z."/>
            <person name="Sonstegard T."/>
            <person name="Feng J."/>
            <person name="Danzmann R.G."/>
            <person name="Schroeder S."/>
            <person name="Scheffler B."/>
            <person name="Duke M.V."/>
            <person name="Ballard L."/>
            <person name="Kucuktas H."/>
            <person name="Kaltenboeck L."/>
            <person name="Liu H."/>
            <person name="Armbruster J."/>
            <person name="Xie Y."/>
            <person name="Kirby M.L."/>
            <person name="Tian Y."/>
            <person name="Flanagan M.E."/>
            <person name="Mu W."/>
            <person name="Waldbieser G.C."/>
        </authorList>
    </citation>
    <scope>NUCLEOTIDE SEQUENCE [LARGE SCALE GENOMIC DNA]</scope>
    <source>
        <strain evidence="9">SDA103</strain>
    </source>
</reference>
<keyword evidence="3 10" id="KW-0282">Flagellum</keyword>
<keyword evidence="2" id="KW-0963">Cytoplasm</keyword>
<keyword evidence="9" id="KW-1185">Reference proteome</keyword>
<keyword evidence="4" id="KW-0969">Cilium</keyword>
<dbReference type="OrthoDB" id="8185227at2759"/>
<evidence type="ECO:0000256" key="2">
    <source>
        <dbReference type="ARBA" id="ARBA00022490"/>
    </source>
</evidence>
<dbReference type="KEGG" id="ipu:108255146"/>
<gene>
    <name evidence="10" type="primary">cfap107</name>
</gene>
<comment type="subunit">
    <text evidence="8">Microtubule inner protein component of sperm flagellar doublet microtubules.</text>
</comment>
<protein>
    <submittedName>
        <fullName evidence="10">Cilia- and flagella-associated protein 107 isoform X1</fullName>
    </submittedName>
</protein>
<evidence type="ECO:0000256" key="4">
    <source>
        <dbReference type="ARBA" id="ARBA00023069"/>
    </source>
</evidence>
<accession>A0A2D0PK33</accession>
<evidence type="ECO:0000256" key="3">
    <source>
        <dbReference type="ARBA" id="ARBA00022846"/>
    </source>
</evidence>
<dbReference type="PANTHER" id="PTHR31180">
    <property type="entry name" value="CILIA- AND FLAGELLA-ASSOCIATED PROTEIN 107-RELATED"/>
    <property type="match status" value="1"/>
</dbReference>
<dbReference type="OMA" id="EKTPQCI"/>
<evidence type="ECO:0000313" key="9">
    <source>
        <dbReference type="Proteomes" id="UP000221080"/>
    </source>
</evidence>
<reference evidence="10" key="2">
    <citation type="submission" date="2025-08" db="UniProtKB">
        <authorList>
            <consortium name="RefSeq"/>
        </authorList>
    </citation>
    <scope>IDENTIFICATION</scope>
    <source>
        <tissue evidence="10">Blood</tissue>
    </source>
</reference>
<dbReference type="InterPro" id="IPR054709">
    <property type="entry name" value="CFAP107"/>
</dbReference>
<sequence>MQKKDVVDGKWKQLGWRIEQKYSDKVLVGNWAEERLQFSQECKTVNSSYRLDFRPQTDHRPDVIVRQTALRRSEGLPTRLLFSHHNTPASHYLVTLYDESYGPCSSSGLPKLRTWHTDKMGWVPEKSDHPLHGPPTNYGLTELWRAQLEKQRAGSHMLSMYRAAYPAHPTDAFCQPRHARVPRLTSIRKNDLEINHRPGNVARPMSPLPCV</sequence>
<dbReference type="GO" id="GO:0005879">
    <property type="term" value="C:axonemal microtubule"/>
    <property type="evidence" value="ECO:0007669"/>
    <property type="project" value="TreeGrafter"/>
</dbReference>
<dbReference type="GeneID" id="108255146"/>
<evidence type="ECO:0000256" key="5">
    <source>
        <dbReference type="ARBA" id="ARBA00023212"/>
    </source>
</evidence>
<dbReference type="GO" id="GO:0030317">
    <property type="term" value="P:flagellated sperm motility"/>
    <property type="evidence" value="ECO:0007669"/>
    <property type="project" value="InterPro"/>
</dbReference>
<name>A0A2D0PK33_ICTPU</name>
<evidence type="ECO:0000256" key="8">
    <source>
        <dbReference type="ARBA" id="ARBA00046435"/>
    </source>
</evidence>
<evidence type="ECO:0000256" key="7">
    <source>
        <dbReference type="ARBA" id="ARBA00035003"/>
    </source>
</evidence>
<comment type="function">
    <text evidence="7">Microtubule inner protein (MIP) part of the dynein-decorated doublet microtubules (DMTs) in cilia axoneme, which is required for motile cilia beating.</text>
</comment>
<evidence type="ECO:0000313" key="10">
    <source>
        <dbReference type="RefSeq" id="XP_017306349.1"/>
    </source>
</evidence>